<gene>
    <name evidence="2" type="ORF">CRE_17669</name>
</gene>
<evidence type="ECO:0000313" key="2">
    <source>
        <dbReference type="EMBL" id="EFP10495.1"/>
    </source>
</evidence>
<dbReference type="AlphaFoldDB" id="E3NNB3"/>
<proteinExistence type="predicted"/>
<dbReference type="PANTHER" id="PTHR46178">
    <property type="entry name" value="SEVEN TM RECEPTOR"/>
    <property type="match status" value="1"/>
</dbReference>
<organism evidence="3">
    <name type="scientific">Caenorhabditis remanei</name>
    <name type="common">Caenorhabditis vulgaris</name>
    <dbReference type="NCBI Taxonomy" id="31234"/>
    <lineage>
        <taxon>Eukaryota</taxon>
        <taxon>Metazoa</taxon>
        <taxon>Ecdysozoa</taxon>
        <taxon>Nematoda</taxon>
        <taxon>Chromadorea</taxon>
        <taxon>Rhabditida</taxon>
        <taxon>Rhabditina</taxon>
        <taxon>Rhabditomorpha</taxon>
        <taxon>Rhabditoidea</taxon>
        <taxon>Rhabditidae</taxon>
        <taxon>Peloderinae</taxon>
        <taxon>Caenorhabditis</taxon>
    </lineage>
</organism>
<dbReference type="InParanoid" id="E3NNB3"/>
<dbReference type="Pfam" id="PF10326">
    <property type="entry name" value="7TM_GPCR_Str"/>
    <property type="match status" value="1"/>
</dbReference>
<keyword evidence="1" id="KW-1133">Transmembrane helix</keyword>
<feature type="transmembrane region" description="Helical" evidence="1">
    <location>
        <begin position="84"/>
        <end position="109"/>
    </location>
</feature>
<feature type="transmembrane region" description="Helical" evidence="1">
    <location>
        <begin position="194"/>
        <end position="220"/>
    </location>
</feature>
<name>E3NNB3_CAERE</name>
<dbReference type="EMBL" id="DS269191">
    <property type="protein sequence ID" value="EFP10495.1"/>
    <property type="molecule type" value="Genomic_DNA"/>
</dbReference>
<keyword evidence="3" id="KW-1185">Reference proteome</keyword>
<sequence>MQYELTDILTKLGFLLSFLFNSFFIYLTVIYIQNVSGLYKKLVIFFSIVGILFSGLEVYARPFAHNFNNSLFYFSLNNSGPESLVIFAIMLWAGFYVVIVSSIAVQFIYRYMCLLDSEKTMNMSSLKNLGWMFYPVLPGAFYTGALYMLCWPDEYSDSYVRNVIFDNYQLDVANLRRFVMTPYNTDESIRWNNFTFHVIAAVLVCFHYSIIIFCGFRMHISMKHELEKFSVQNRKLQKQFFKALLFQSLGPSIFIFMPAVPVLLSPLLPPVLGIKINWQTGWLYSFIGVYPPFDSIAFMVIVTEYKVLIRRGRFLKLFNKNHKSTVHASGTSQMNNRSSALDST</sequence>
<keyword evidence="1" id="KW-0472">Membrane</keyword>
<reference evidence="2" key="1">
    <citation type="submission" date="2007-07" db="EMBL/GenBank/DDBJ databases">
        <title>PCAP assembly of the Caenorhabditis remanei genome.</title>
        <authorList>
            <consortium name="The Caenorhabditis remanei Sequencing Consortium"/>
            <person name="Wilson R.K."/>
        </authorList>
    </citation>
    <scope>NUCLEOTIDE SEQUENCE [LARGE SCALE GENOMIC DNA]</scope>
    <source>
        <strain evidence="2">PB4641</strain>
    </source>
</reference>
<evidence type="ECO:0000313" key="3">
    <source>
        <dbReference type="Proteomes" id="UP000008281"/>
    </source>
</evidence>
<feature type="transmembrane region" description="Helical" evidence="1">
    <location>
        <begin position="240"/>
        <end position="262"/>
    </location>
</feature>
<dbReference type="OMA" id="PTIFIFM"/>
<dbReference type="Proteomes" id="UP000008281">
    <property type="component" value="Unassembled WGS sequence"/>
</dbReference>
<dbReference type="HOGENOM" id="CLU_036335_4_2_1"/>
<keyword evidence="1" id="KW-0812">Transmembrane</keyword>
<dbReference type="InterPro" id="IPR019428">
    <property type="entry name" value="7TM_GPCR_serpentine_rcpt_Str"/>
</dbReference>
<evidence type="ECO:0008006" key="4">
    <source>
        <dbReference type="Google" id="ProtNLM"/>
    </source>
</evidence>
<dbReference type="PANTHER" id="PTHR46178:SF3">
    <property type="entry name" value="SEVEN TM RECEPTOR"/>
    <property type="match status" value="1"/>
</dbReference>
<feature type="transmembrane region" description="Helical" evidence="1">
    <location>
        <begin position="12"/>
        <end position="32"/>
    </location>
</feature>
<evidence type="ECO:0000256" key="1">
    <source>
        <dbReference type="SAM" id="Phobius"/>
    </source>
</evidence>
<dbReference type="OrthoDB" id="5891456at2759"/>
<dbReference type="eggNOG" id="ENOG502RUGU">
    <property type="taxonomic scope" value="Eukaryota"/>
</dbReference>
<dbReference type="SUPFAM" id="SSF81321">
    <property type="entry name" value="Family A G protein-coupled receptor-like"/>
    <property type="match status" value="1"/>
</dbReference>
<feature type="transmembrane region" description="Helical" evidence="1">
    <location>
        <begin position="129"/>
        <end position="149"/>
    </location>
</feature>
<accession>E3NNB3</accession>
<protein>
    <recommendedName>
        <fullName evidence="4">Seven TM Receptor</fullName>
    </recommendedName>
</protein>
<feature type="transmembrane region" description="Helical" evidence="1">
    <location>
        <begin position="282"/>
        <end position="303"/>
    </location>
</feature>
<feature type="transmembrane region" description="Helical" evidence="1">
    <location>
        <begin position="44"/>
        <end position="64"/>
    </location>
</feature>